<proteinExistence type="predicted"/>
<evidence type="ECO:0000313" key="1">
    <source>
        <dbReference type="EMBL" id="TXN38288.1"/>
    </source>
</evidence>
<dbReference type="Proteomes" id="UP000321456">
    <property type="component" value="Unassembled WGS sequence"/>
</dbReference>
<dbReference type="RefSeq" id="WP_147743127.1">
    <property type="nucleotide sequence ID" value="NZ_VRUR01000001.1"/>
</dbReference>
<gene>
    <name evidence="1" type="ORF">FVB32_08335</name>
</gene>
<dbReference type="EMBL" id="VRUR01000001">
    <property type="protein sequence ID" value="TXN38288.1"/>
    <property type="molecule type" value="Genomic_DNA"/>
</dbReference>
<organism evidence="1 2">
    <name type="scientific">Flagellimonas hymeniacidonis</name>
    <dbReference type="NCBI Taxonomy" id="2603628"/>
    <lineage>
        <taxon>Bacteria</taxon>
        <taxon>Pseudomonadati</taxon>
        <taxon>Bacteroidota</taxon>
        <taxon>Flavobacteriia</taxon>
        <taxon>Flavobacteriales</taxon>
        <taxon>Flavobacteriaceae</taxon>
        <taxon>Flagellimonas</taxon>
    </lineage>
</organism>
<accession>A0A5C8VBU9</accession>
<protein>
    <submittedName>
        <fullName evidence="1">Uncharacterized protein</fullName>
    </submittedName>
</protein>
<sequence>MKPHFHFIILLALCVCATSFGQKCKYSEKRVRKANKHFEDKKIVKATKLKPLFSKFSQAASANFVKSDDDYYLSLVLVRELGRRIDILKDNPLIIRFQDDSIITLYPDRTLLGKFTLPVTTEINRPYYEVSAEQMQLLASQPVVYIKVYFSSDKVSEEKMGSDDTGIFFDYEILNKNLQASLMEPAECIVQE</sequence>
<keyword evidence="2" id="KW-1185">Reference proteome</keyword>
<evidence type="ECO:0000313" key="2">
    <source>
        <dbReference type="Proteomes" id="UP000321456"/>
    </source>
</evidence>
<name>A0A5C8VBU9_9FLAO</name>
<dbReference type="AlphaFoldDB" id="A0A5C8VBU9"/>
<comment type="caution">
    <text evidence="1">The sequence shown here is derived from an EMBL/GenBank/DDBJ whole genome shotgun (WGS) entry which is preliminary data.</text>
</comment>
<reference evidence="1 2" key="1">
    <citation type="submission" date="2019-08" db="EMBL/GenBank/DDBJ databases">
        <title>Professor.</title>
        <authorList>
            <person name="Park J.S."/>
        </authorList>
    </citation>
    <scope>NUCLEOTIDE SEQUENCE [LARGE SCALE GENOMIC DNA]</scope>
    <source>
        <strain evidence="1 2">176CP5-101</strain>
    </source>
</reference>